<gene>
    <name evidence="13" type="primary">ruvC</name>
    <name evidence="15" type="ORF">A2782_02450</name>
</gene>
<keyword evidence="2 13" id="KW-0963">Cytoplasm</keyword>
<dbReference type="GO" id="GO:0048476">
    <property type="term" value="C:Holliday junction resolvase complex"/>
    <property type="evidence" value="ECO:0007669"/>
    <property type="project" value="UniProtKB-UniRule"/>
</dbReference>
<evidence type="ECO:0000256" key="8">
    <source>
        <dbReference type="ARBA" id="ARBA00022842"/>
    </source>
</evidence>
<evidence type="ECO:0000256" key="12">
    <source>
        <dbReference type="ARBA" id="ARBA00029354"/>
    </source>
</evidence>
<reference evidence="15 16" key="1">
    <citation type="journal article" date="2016" name="Nat. Commun.">
        <title>Thousands of microbial genomes shed light on interconnected biogeochemical processes in an aquifer system.</title>
        <authorList>
            <person name="Anantharaman K."/>
            <person name="Brown C.T."/>
            <person name="Hug L.A."/>
            <person name="Sharon I."/>
            <person name="Castelle C.J."/>
            <person name="Probst A.J."/>
            <person name="Thomas B.C."/>
            <person name="Singh A."/>
            <person name="Wilkins M.J."/>
            <person name="Karaoz U."/>
            <person name="Brodie E.L."/>
            <person name="Williams K.H."/>
            <person name="Hubbard S.S."/>
            <person name="Banfield J.F."/>
        </authorList>
    </citation>
    <scope>NUCLEOTIDE SEQUENCE [LARGE SCALE GENOMIC DNA]</scope>
</reference>
<feature type="active site" evidence="13">
    <location>
        <position position="7"/>
    </location>
</feature>
<dbReference type="GO" id="GO:0008821">
    <property type="term" value="F:crossover junction DNA endonuclease activity"/>
    <property type="evidence" value="ECO:0007669"/>
    <property type="project" value="UniProtKB-UniRule"/>
</dbReference>
<dbReference type="HAMAP" id="MF_00034">
    <property type="entry name" value="RuvC"/>
    <property type="match status" value="1"/>
</dbReference>
<comment type="function">
    <text evidence="13">The RuvA-RuvB-RuvC complex processes Holliday junction (HJ) DNA during genetic recombination and DNA repair. Endonuclease that resolves HJ intermediates. Cleaves cruciform DNA by making single-stranded nicks across the HJ at symmetrical positions within the homologous arms, yielding a 5'-phosphate and a 3'-hydroxyl group; requires a central core of homology in the junction. The consensus cleavage sequence is 5'-(A/T)TT(C/G)-3'. Cleavage occurs on the 3'-side of the TT dinucleotide at the point of strand exchange. HJ branch migration catalyzed by RuvA-RuvB allows RuvC to scan DNA until it finds its consensus sequence, where it cleaves and resolves the cruciform DNA.</text>
</comment>
<evidence type="ECO:0000256" key="9">
    <source>
        <dbReference type="ARBA" id="ARBA00023125"/>
    </source>
</evidence>
<comment type="subunit">
    <text evidence="13">Homodimer which binds Holliday junction (HJ) DNA. The HJ becomes 2-fold symmetrical on binding to RuvC with unstacked arms; it has a different conformation from HJ DNA in complex with RuvA. In the full resolvosome a probable DNA-RuvA(4)-RuvB(12)-RuvC(2) complex forms which resolves the HJ.</text>
</comment>
<comment type="caution">
    <text evidence="15">The sequence shown here is derived from an EMBL/GenBank/DDBJ whole genome shotgun (WGS) entry which is preliminary data.</text>
</comment>
<comment type="cofactor">
    <cofactor evidence="13">
        <name>Mg(2+)</name>
        <dbReference type="ChEBI" id="CHEBI:18420"/>
    </cofactor>
    <text evidence="13">Binds 2 Mg(2+) ion per subunit.</text>
</comment>
<evidence type="ECO:0000313" key="16">
    <source>
        <dbReference type="Proteomes" id="UP000177967"/>
    </source>
</evidence>
<evidence type="ECO:0000256" key="3">
    <source>
        <dbReference type="ARBA" id="ARBA00022722"/>
    </source>
</evidence>
<comment type="subcellular location">
    <subcellularLocation>
        <location evidence="13">Cytoplasm</location>
    </subcellularLocation>
</comment>
<evidence type="ECO:0000256" key="1">
    <source>
        <dbReference type="ARBA" id="ARBA00009518"/>
    </source>
</evidence>
<dbReference type="FunFam" id="3.30.420.10:FF:000002">
    <property type="entry name" value="Crossover junction endodeoxyribonuclease RuvC"/>
    <property type="match status" value="1"/>
</dbReference>
<keyword evidence="8 13" id="KW-0460">Magnesium</keyword>
<accession>A0A1G1V2J7</accession>
<keyword evidence="9 13" id="KW-0238">DNA-binding</keyword>
<dbReference type="PANTHER" id="PTHR30194">
    <property type="entry name" value="CROSSOVER JUNCTION ENDODEOXYRIBONUCLEASE RUVC"/>
    <property type="match status" value="1"/>
</dbReference>
<dbReference type="InterPro" id="IPR012337">
    <property type="entry name" value="RNaseH-like_sf"/>
</dbReference>
<comment type="similarity">
    <text evidence="1 13">Belongs to the RuvC family.</text>
</comment>
<evidence type="ECO:0000256" key="14">
    <source>
        <dbReference type="NCBIfam" id="TIGR00228"/>
    </source>
</evidence>
<name>A0A1G1V2J7_9BACT</name>
<dbReference type="EMBL" id="MHBW01000007">
    <property type="protein sequence ID" value="OGY09618.1"/>
    <property type="molecule type" value="Genomic_DNA"/>
</dbReference>
<keyword evidence="11 13" id="KW-0234">DNA repair</keyword>
<dbReference type="Proteomes" id="UP000177967">
    <property type="component" value="Unassembled WGS sequence"/>
</dbReference>
<dbReference type="GO" id="GO:0000287">
    <property type="term" value="F:magnesium ion binding"/>
    <property type="evidence" value="ECO:0007669"/>
    <property type="project" value="UniProtKB-UniRule"/>
</dbReference>
<dbReference type="PRINTS" id="PR00696">
    <property type="entry name" value="RSOLVASERUVC"/>
</dbReference>
<evidence type="ECO:0000256" key="6">
    <source>
        <dbReference type="ARBA" id="ARBA00022763"/>
    </source>
</evidence>
<evidence type="ECO:0000256" key="11">
    <source>
        <dbReference type="ARBA" id="ARBA00023204"/>
    </source>
</evidence>
<dbReference type="Gene3D" id="3.30.420.10">
    <property type="entry name" value="Ribonuclease H-like superfamily/Ribonuclease H"/>
    <property type="match status" value="1"/>
</dbReference>
<dbReference type="NCBIfam" id="NF000711">
    <property type="entry name" value="PRK00039.2-1"/>
    <property type="match status" value="1"/>
</dbReference>
<dbReference type="InterPro" id="IPR002176">
    <property type="entry name" value="X-over_junc_endoDNase_RuvC"/>
</dbReference>
<dbReference type="Pfam" id="PF02075">
    <property type="entry name" value="RuvC"/>
    <property type="match status" value="1"/>
</dbReference>
<dbReference type="GO" id="GO:0003677">
    <property type="term" value="F:DNA binding"/>
    <property type="evidence" value="ECO:0007669"/>
    <property type="project" value="UniProtKB-KW"/>
</dbReference>
<dbReference type="STRING" id="1797513.A2782_02450"/>
<keyword evidence="3 13" id="KW-0540">Nuclease</keyword>
<dbReference type="PANTHER" id="PTHR30194:SF3">
    <property type="entry name" value="CROSSOVER JUNCTION ENDODEOXYRIBONUCLEASE RUVC"/>
    <property type="match status" value="1"/>
</dbReference>
<keyword evidence="6 13" id="KW-0227">DNA damage</keyword>
<dbReference type="GO" id="GO:0006281">
    <property type="term" value="P:DNA repair"/>
    <property type="evidence" value="ECO:0007669"/>
    <property type="project" value="UniProtKB-UniRule"/>
</dbReference>
<keyword evidence="10 13" id="KW-0233">DNA recombination</keyword>
<evidence type="ECO:0000256" key="13">
    <source>
        <dbReference type="HAMAP-Rule" id="MF_00034"/>
    </source>
</evidence>
<dbReference type="AlphaFoldDB" id="A0A1G1V2J7"/>
<dbReference type="GO" id="GO:0005737">
    <property type="term" value="C:cytoplasm"/>
    <property type="evidence" value="ECO:0007669"/>
    <property type="project" value="UniProtKB-SubCell"/>
</dbReference>
<feature type="binding site" evidence="13">
    <location>
        <position position="68"/>
    </location>
    <ligand>
        <name>Mg(2+)</name>
        <dbReference type="ChEBI" id="CHEBI:18420"/>
        <label>2</label>
    </ligand>
</feature>
<evidence type="ECO:0000256" key="2">
    <source>
        <dbReference type="ARBA" id="ARBA00022490"/>
    </source>
</evidence>
<keyword evidence="5 13" id="KW-0255">Endonuclease</keyword>
<feature type="binding site" evidence="13">
    <location>
        <position position="145"/>
    </location>
    <ligand>
        <name>Mg(2+)</name>
        <dbReference type="ChEBI" id="CHEBI:18420"/>
        <label>1</label>
    </ligand>
</feature>
<feature type="active site" evidence="13">
    <location>
        <position position="145"/>
    </location>
</feature>
<dbReference type="NCBIfam" id="TIGR00228">
    <property type="entry name" value="ruvC"/>
    <property type="match status" value="1"/>
</dbReference>
<sequence>MLILGIDPGTATTGYGLLKLNGDQTPHLLDYGWIESTDNNNHTRRLREIYQKMVALLEKHKPDVVAMERLFFFSNQKTAIAVAQAQGVFMLATEQNNIPLYWYTPGQVKLKITGSGRADKKLMKKTILEIFKVEAPPKKKTFFDDVADAIAIAYTHIMITSEKR</sequence>
<protein>
    <recommendedName>
        <fullName evidence="13 14">Crossover junction endodeoxyribonuclease RuvC</fullName>
        <ecNumber evidence="13 14">3.1.21.10</ecNumber>
    </recommendedName>
    <alternativeName>
        <fullName evidence="13">Holliday junction nuclease RuvC</fullName>
    </alternativeName>
    <alternativeName>
        <fullName evidence="13">Holliday junction resolvase RuvC</fullName>
    </alternativeName>
</protein>
<feature type="active site" evidence="13">
    <location>
        <position position="68"/>
    </location>
</feature>
<evidence type="ECO:0000256" key="7">
    <source>
        <dbReference type="ARBA" id="ARBA00022801"/>
    </source>
</evidence>
<evidence type="ECO:0000313" key="15">
    <source>
        <dbReference type="EMBL" id="OGY09618.1"/>
    </source>
</evidence>
<dbReference type="InterPro" id="IPR036397">
    <property type="entry name" value="RNaseH_sf"/>
</dbReference>
<organism evidence="15 16">
    <name type="scientific">Candidatus Blackburnbacteria bacterium RIFCSPHIGHO2_01_FULL_43_15b</name>
    <dbReference type="NCBI Taxonomy" id="1797513"/>
    <lineage>
        <taxon>Bacteria</taxon>
        <taxon>Candidatus Blackburniibacteriota</taxon>
    </lineage>
</organism>
<evidence type="ECO:0000256" key="4">
    <source>
        <dbReference type="ARBA" id="ARBA00022723"/>
    </source>
</evidence>
<evidence type="ECO:0000256" key="10">
    <source>
        <dbReference type="ARBA" id="ARBA00023172"/>
    </source>
</evidence>
<keyword evidence="4 13" id="KW-0479">Metal-binding</keyword>
<evidence type="ECO:0000256" key="5">
    <source>
        <dbReference type="ARBA" id="ARBA00022759"/>
    </source>
</evidence>
<keyword evidence="7 13" id="KW-0378">Hydrolase</keyword>
<feature type="binding site" evidence="13">
    <location>
        <position position="7"/>
    </location>
    <ligand>
        <name>Mg(2+)</name>
        <dbReference type="ChEBI" id="CHEBI:18420"/>
        <label>1</label>
    </ligand>
</feature>
<comment type="catalytic activity">
    <reaction evidence="12 13">
        <text>Endonucleolytic cleavage at a junction such as a reciprocal single-stranded crossover between two homologous DNA duplexes (Holliday junction).</text>
        <dbReference type="EC" id="3.1.21.10"/>
    </reaction>
</comment>
<dbReference type="EC" id="3.1.21.10" evidence="13 14"/>
<dbReference type="SUPFAM" id="SSF53098">
    <property type="entry name" value="Ribonuclease H-like"/>
    <property type="match status" value="1"/>
</dbReference>
<proteinExistence type="inferred from homology"/>
<dbReference type="GO" id="GO:0006310">
    <property type="term" value="P:DNA recombination"/>
    <property type="evidence" value="ECO:0007669"/>
    <property type="project" value="UniProtKB-UniRule"/>
</dbReference>
<dbReference type="CDD" id="cd16962">
    <property type="entry name" value="RuvC"/>
    <property type="match status" value="1"/>
</dbReference>